<evidence type="ECO:0000313" key="1">
    <source>
        <dbReference type="EMBL" id="MBC5768679.1"/>
    </source>
</evidence>
<dbReference type="PANTHER" id="PTHR35271">
    <property type="entry name" value="ABC TRANSPORTER, SUBSTRATE-BINDING LIPOPROTEIN-RELATED"/>
    <property type="match status" value="1"/>
</dbReference>
<comment type="caution">
    <text evidence="1">The sequence shown here is derived from an EMBL/GenBank/DDBJ whole genome shotgun (WGS) entry which is preliminary data.</text>
</comment>
<reference evidence="1" key="1">
    <citation type="submission" date="2020-08" db="EMBL/GenBank/DDBJ databases">
        <title>Ramlibacter sp. GTP1 16S ribosomal RNA gene genome sequencing and assembly.</title>
        <authorList>
            <person name="Kang M."/>
        </authorList>
    </citation>
    <scope>NUCLEOTIDE SEQUENCE</scope>
    <source>
        <strain evidence="1">GTP1</strain>
    </source>
</reference>
<evidence type="ECO:0000313" key="2">
    <source>
        <dbReference type="Proteomes" id="UP000596827"/>
    </source>
</evidence>
<proteinExistence type="predicted"/>
<organism evidence="1 2">
    <name type="scientific">Ramlibacter albus</name>
    <dbReference type="NCBI Taxonomy" id="2079448"/>
    <lineage>
        <taxon>Bacteria</taxon>
        <taxon>Pseudomonadati</taxon>
        <taxon>Pseudomonadota</taxon>
        <taxon>Betaproteobacteria</taxon>
        <taxon>Burkholderiales</taxon>
        <taxon>Comamonadaceae</taxon>
        <taxon>Ramlibacter</taxon>
    </lineage>
</organism>
<keyword evidence="2" id="KW-1185">Reference proteome</keyword>
<name>A0A923S5J2_9BURK</name>
<dbReference type="RefSeq" id="WP_187085599.1">
    <property type="nucleotide sequence ID" value="NZ_JACORU010000022.1"/>
</dbReference>
<dbReference type="Proteomes" id="UP000596827">
    <property type="component" value="Unassembled WGS sequence"/>
</dbReference>
<dbReference type="InterPro" id="IPR007487">
    <property type="entry name" value="ABC_transpt-TYRBP-like"/>
</dbReference>
<dbReference type="AlphaFoldDB" id="A0A923S5J2"/>
<protein>
    <submittedName>
        <fullName evidence="1">ABC transporter substrate-binding protein</fullName>
    </submittedName>
</protein>
<dbReference type="InterPro" id="IPR028082">
    <property type="entry name" value="Peripla_BP_I"/>
</dbReference>
<dbReference type="PANTHER" id="PTHR35271:SF1">
    <property type="entry name" value="ABC TRANSPORTER, SUBSTRATE-BINDING LIPOPROTEIN"/>
    <property type="match status" value="1"/>
</dbReference>
<dbReference type="CDD" id="cd06325">
    <property type="entry name" value="PBP1_ABC_unchar_transporter"/>
    <property type="match status" value="1"/>
</dbReference>
<dbReference type="Pfam" id="PF04392">
    <property type="entry name" value="ABC_sub_bind"/>
    <property type="match status" value="1"/>
</dbReference>
<dbReference type="SUPFAM" id="SSF53822">
    <property type="entry name" value="Periplasmic binding protein-like I"/>
    <property type="match status" value="1"/>
</dbReference>
<gene>
    <name evidence="1" type="ORF">H8R02_29730</name>
</gene>
<dbReference type="EMBL" id="JACORU010000022">
    <property type="protein sequence ID" value="MBC5768679.1"/>
    <property type="molecule type" value="Genomic_DNA"/>
</dbReference>
<sequence length="326" mass="35631">MNKRDAMLALSAFGTWPLAAVAQQSSKVWRIGFLFQSARSSVESRFEAFKQAFRDLGYLEGRDYVLEMRFADNRNDTFPALAAELVRSGPDLILVSPTGPALAVQKATSTIPTVVISSGDPVVSGLVKSLARPGGNITGTANMLTEVAPKHLDLLLELLPKLSRLALLMNSAYPSHRAVLKRLQAVAIGRRIQILPIDAQSLPDIENGFAAVKAQNANGLLVVTDSTYVERRSEIAELARKHRLPSMGFGILEAEAGYLVGYGPNQHALWRRTAYYVDRILKGTKPADLPVEQPTVFEMALNLKTAKDLGIVIPQTVLLRADKLFE</sequence>
<accession>A0A923S5J2</accession>
<dbReference type="Gene3D" id="3.40.50.2300">
    <property type="match status" value="2"/>
</dbReference>